<name>A0A8J6LLV5_9FIRM</name>
<keyword evidence="3" id="KW-0238">DNA-binding</keyword>
<dbReference type="Pfam" id="PF04542">
    <property type="entry name" value="Sigma70_r2"/>
    <property type="match status" value="1"/>
</dbReference>
<dbReference type="PANTHER" id="PTHR30385">
    <property type="entry name" value="SIGMA FACTOR F FLAGELLAR"/>
    <property type="match status" value="1"/>
</dbReference>
<dbReference type="Proteomes" id="UP000657177">
    <property type="component" value="Unassembled WGS sequence"/>
</dbReference>
<proteinExistence type="predicted"/>
<evidence type="ECO:0000256" key="4">
    <source>
        <dbReference type="ARBA" id="ARBA00023163"/>
    </source>
</evidence>
<gene>
    <name evidence="6" type="ORF">G5B42_04625</name>
</gene>
<evidence type="ECO:0000256" key="3">
    <source>
        <dbReference type="ARBA" id="ARBA00023125"/>
    </source>
</evidence>
<accession>A0A8J6LLV5</accession>
<dbReference type="GO" id="GO:0006352">
    <property type="term" value="P:DNA-templated transcription initiation"/>
    <property type="evidence" value="ECO:0007669"/>
    <property type="project" value="InterPro"/>
</dbReference>
<dbReference type="EMBL" id="JAAKDE010000008">
    <property type="protein sequence ID" value="MBA2132829.1"/>
    <property type="molecule type" value="Genomic_DNA"/>
</dbReference>
<dbReference type="Gene3D" id="1.20.140.160">
    <property type="match status" value="1"/>
</dbReference>
<dbReference type="NCBIfam" id="TIGR02937">
    <property type="entry name" value="sigma70-ECF"/>
    <property type="match status" value="1"/>
</dbReference>
<evidence type="ECO:0000256" key="2">
    <source>
        <dbReference type="ARBA" id="ARBA00023082"/>
    </source>
</evidence>
<sequence>MTTPNQRQDLELLKRIKVGQDRSAKEELVTKYLPMVKHIVKRKYRPGYEFEDLIQEGLISLLKAIDNYNGHQYQVKFSTFAYICVLRKMLNVQKHYASVKHQFNTNTLSLCGQGAGEESRSLMDVIDDQAAMDPQELVIQKANLRRLNEVLRVYLTKIEYVVFWLYLQGMNCGEIGEQLGLDSKVVDNAKTRARRKLQKIIHQYGSLSNPQIPLRARKRADLAMEVNVI</sequence>
<dbReference type="RefSeq" id="WP_181339280.1">
    <property type="nucleotide sequence ID" value="NZ_JAAKDE010000008.1"/>
</dbReference>
<protein>
    <submittedName>
        <fullName evidence="6">Sigma-70 family RNA polymerase sigma factor</fullName>
    </submittedName>
</protein>
<dbReference type="GO" id="GO:0016987">
    <property type="term" value="F:sigma factor activity"/>
    <property type="evidence" value="ECO:0007669"/>
    <property type="project" value="UniProtKB-KW"/>
</dbReference>
<evidence type="ECO:0000259" key="5">
    <source>
        <dbReference type="Pfam" id="PF04542"/>
    </source>
</evidence>
<dbReference type="InterPro" id="IPR013324">
    <property type="entry name" value="RNA_pol_sigma_r3/r4-like"/>
</dbReference>
<dbReference type="SUPFAM" id="SSF88946">
    <property type="entry name" value="Sigma2 domain of RNA polymerase sigma factors"/>
    <property type="match status" value="1"/>
</dbReference>
<reference evidence="6" key="1">
    <citation type="submission" date="2020-06" db="EMBL/GenBank/DDBJ databases">
        <title>Novel chitinolytic bacterium.</title>
        <authorList>
            <person name="Ungkulpasvich U."/>
            <person name="Kosugi A."/>
            <person name="Uke A."/>
        </authorList>
    </citation>
    <scope>NUCLEOTIDE SEQUENCE</scope>
    <source>
        <strain evidence="6">UUS1-1</strain>
    </source>
</reference>
<dbReference type="InterPro" id="IPR014284">
    <property type="entry name" value="RNA_pol_sigma-70_dom"/>
</dbReference>
<feature type="domain" description="RNA polymerase sigma-70 region 2" evidence="5">
    <location>
        <begin position="28"/>
        <end position="91"/>
    </location>
</feature>
<keyword evidence="2" id="KW-0731">Sigma factor</keyword>
<organism evidence="6 7">
    <name type="scientific">Capillibacterium thermochitinicola</name>
    <dbReference type="NCBI Taxonomy" id="2699427"/>
    <lineage>
        <taxon>Bacteria</taxon>
        <taxon>Bacillati</taxon>
        <taxon>Bacillota</taxon>
        <taxon>Capillibacterium</taxon>
    </lineage>
</organism>
<keyword evidence="1" id="KW-0805">Transcription regulation</keyword>
<dbReference type="AlphaFoldDB" id="A0A8J6LLV5"/>
<keyword evidence="4" id="KW-0804">Transcription</keyword>
<evidence type="ECO:0000256" key="1">
    <source>
        <dbReference type="ARBA" id="ARBA00023015"/>
    </source>
</evidence>
<evidence type="ECO:0000313" key="6">
    <source>
        <dbReference type="EMBL" id="MBA2132829.1"/>
    </source>
</evidence>
<comment type="caution">
    <text evidence="6">The sequence shown here is derived from an EMBL/GenBank/DDBJ whole genome shotgun (WGS) entry which is preliminary data.</text>
</comment>
<dbReference type="InterPro" id="IPR013325">
    <property type="entry name" value="RNA_pol_sigma_r2"/>
</dbReference>
<evidence type="ECO:0000313" key="7">
    <source>
        <dbReference type="Proteomes" id="UP000657177"/>
    </source>
</evidence>
<dbReference type="InterPro" id="IPR007627">
    <property type="entry name" value="RNA_pol_sigma70_r2"/>
</dbReference>
<dbReference type="Gene3D" id="1.20.120.1810">
    <property type="match status" value="1"/>
</dbReference>
<dbReference type="PANTHER" id="PTHR30385:SF1">
    <property type="entry name" value="RNA POLYMERASE SIGMA-H FACTOR"/>
    <property type="match status" value="1"/>
</dbReference>
<dbReference type="SUPFAM" id="SSF88659">
    <property type="entry name" value="Sigma3 and sigma4 domains of RNA polymerase sigma factors"/>
    <property type="match status" value="1"/>
</dbReference>
<dbReference type="GO" id="GO:0003677">
    <property type="term" value="F:DNA binding"/>
    <property type="evidence" value="ECO:0007669"/>
    <property type="project" value="UniProtKB-KW"/>
</dbReference>
<keyword evidence="7" id="KW-1185">Reference proteome</keyword>